<gene>
    <name evidence="2" type="ORF">PHYSODRAFT_325148</name>
</gene>
<protein>
    <recommendedName>
        <fullName evidence="4">Transmembrane protein</fullName>
    </recommendedName>
</protein>
<sequence length="214" mass="23592">MQVGRPFDDDLRRFRGDARVAVAPVGAAFHRPAPKTFAAMVPVEEIRLDVGPKTLCQGRRRSDIQRQGSLEDIRPASPMAGKPKDLSFLGRVHSSWTEVESEPGTAELSVASGDHLLSFRDEAAGSFRSMEVLTCFRSEVRRGLRLLLKAATAEQWHMCWAVLLSMFLLPMILALMVVAGVGFVVLSTWVAIAAAVVYPLAYINPRLYSYTTDS</sequence>
<dbReference type="Proteomes" id="UP000002640">
    <property type="component" value="Unassembled WGS sequence"/>
</dbReference>
<feature type="transmembrane region" description="Helical" evidence="1">
    <location>
        <begin position="183"/>
        <end position="203"/>
    </location>
</feature>
<proteinExistence type="predicted"/>
<feature type="transmembrane region" description="Helical" evidence="1">
    <location>
        <begin position="158"/>
        <end position="177"/>
    </location>
</feature>
<dbReference type="OMA" id="SMEVLTC"/>
<dbReference type="EMBL" id="JH159152">
    <property type="protein sequence ID" value="EGZ23989.1"/>
    <property type="molecule type" value="Genomic_DNA"/>
</dbReference>
<reference evidence="2 3" key="1">
    <citation type="journal article" date="2006" name="Science">
        <title>Phytophthora genome sequences uncover evolutionary origins and mechanisms of pathogenesis.</title>
        <authorList>
            <person name="Tyler B.M."/>
            <person name="Tripathy S."/>
            <person name="Zhang X."/>
            <person name="Dehal P."/>
            <person name="Jiang R.H."/>
            <person name="Aerts A."/>
            <person name="Arredondo F.D."/>
            <person name="Baxter L."/>
            <person name="Bensasson D."/>
            <person name="Beynon J.L."/>
            <person name="Chapman J."/>
            <person name="Damasceno C.M."/>
            <person name="Dorrance A.E."/>
            <person name="Dou D."/>
            <person name="Dickerman A.W."/>
            <person name="Dubchak I.L."/>
            <person name="Garbelotto M."/>
            <person name="Gijzen M."/>
            <person name="Gordon S.G."/>
            <person name="Govers F."/>
            <person name="Grunwald N.J."/>
            <person name="Huang W."/>
            <person name="Ivors K.L."/>
            <person name="Jones R.W."/>
            <person name="Kamoun S."/>
            <person name="Krampis K."/>
            <person name="Lamour K.H."/>
            <person name="Lee M.K."/>
            <person name="McDonald W.H."/>
            <person name="Medina M."/>
            <person name="Meijer H.J."/>
            <person name="Nordberg E.K."/>
            <person name="Maclean D.J."/>
            <person name="Ospina-Giraldo M.D."/>
            <person name="Morris P.F."/>
            <person name="Phuntumart V."/>
            <person name="Putnam N.H."/>
            <person name="Rash S."/>
            <person name="Rose J.K."/>
            <person name="Sakihama Y."/>
            <person name="Salamov A.A."/>
            <person name="Savidor A."/>
            <person name="Scheuring C.F."/>
            <person name="Smith B.M."/>
            <person name="Sobral B.W."/>
            <person name="Terry A."/>
            <person name="Torto-Alalibo T.A."/>
            <person name="Win J."/>
            <person name="Xu Z."/>
            <person name="Zhang H."/>
            <person name="Grigoriev I.V."/>
            <person name="Rokhsar D.S."/>
            <person name="Boore J.L."/>
        </authorList>
    </citation>
    <scope>NUCLEOTIDE SEQUENCE [LARGE SCALE GENOMIC DNA]</scope>
    <source>
        <strain evidence="2 3">P6497</strain>
    </source>
</reference>
<evidence type="ECO:0000313" key="3">
    <source>
        <dbReference type="Proteomes" id="UP000002640"/>
    </source>
</evidence>
<dbReference type="GeneID" id="20645218"/>
<dbReference type="AlphaFoldDB" id="G4Z050"/>
<organism evidence="2 3">
    <name type="scientific">Phytophthora sojae (strain P6497)</name>
    <name type="common">Soybean stem and root rot agent</name>
    <name type="synonym">Phytophthora megasperma f. sp. glycines</name>
    <dbReference type="NCBI Taxonomy" id="1094619"/>
    <lineage>
        <taxon>Eukaryota</taxon>
        <taxon>Sar</taxon>
        <taxon>Stramenopiles</taxon>
        <taxon>Oomycota</taxon>
        <taxon>Peronosporomycetes</taxon>
        <taxon>Peronosporales</taxon>
        <taxon>Peronosporaceae</taxon>
        <taxon>Phytophthora</taxon>
    </lineage>
</organism>
<evidence type="ECO:0000256" key="1">
    <source>
        <dbReference type="SAM" id="Phobius"/>
    </source>
</evidence>
<keyword evidence="1" id="KW-0472">Membrane</keyword>
<keyword evidence="1" id="KW-1133">Transmembrane helix</keyword>
<evidence type="ECO:0008006" key="4">
    <source>
        <dbReference type="Google" id="ProtNLM"/>
    </source>
</evidence>
<keyword evidence="3" id="KW-1185">Reference proteome</keyword>
<dbReference type="InParanoid" id="G4Z050"/>
<name>G4Z050_PHYSP</name>
<keyword evidence="1" id="KW-0812">Transmembrane</keyword>
<evidence type="ECO:0000313" key="2">
    <source>
        <dbReference type="EMBL" id="EGZ23989.1"/>
    </source>
</evidence>
<dbReference type="KEGG" id="psoj:PHYSODRAFT_325148"/>
<accession>G4Z050</accession>
<dbReference type="RefSeq" id="XP_009519277.1">
    <property type="nucleotide sequence ID" value="XM_009520982.1"/>
</dbReference>